<keyword evidence="4 6" id="KW-0949">S-adenosyl-L-methionine</keyword>
<comment type="caution">
    <text evidence="6">Lacks conserved residue(s) required for the propagation of feature annotation.</text>
</comment>
<evidence type="ECO:0000256" key="3">
    <source>
        <dbReference type="ARBA" id="ARBA00022679"/>
    </source>
</evidence>
<protein>
    <recommendedName>
        <fullName evidence="1">DNA (cytosine-5-)-methyltransferase</fullName>
        <ecNumber evidence="1">2.1.1.37</ecNumber>
    </recommendedName>
</protein>
<dbReference type="PANTHER" id="PTHR10629:SF52">
    <property type="entry name" value="DNA (CYTOSINE-5)-METHYLTRANSFERASE 1"/>
    <property type="match status" value="1"/>
</dbReference>
<dbReference type="GO" id="GO:0003677">
    <property type="term" value="F:DNA binding"/>
    <property type="evidence" value="ECO:0007669"/>
    <property type="project" value="TreeGrafter"/>
</dbReference>
<dbReference type="EC" id="2.1.1.37" evidence="1"/>
<keyword evidence="7" id="KW-0614">Plasmid</keyword>
<dbReference type="Gene3D" id="3.90.120.10">
    <property type="entry name" value="DNA Methylase, subunit A, domain 2"/>
    <property type="match status" value="1"/>
</dbReference>
<dbReference type="InterPro" id="IPR001525">
    <property type="entry name" value="C5_MeTfrase"/>
</dbReference>
<dbReference type="GO" id="GO:0032259">
    <property type="term" value="P:methylation"/>
    <property type="evidence" value="ECO:0007669"/>
    <property type="project" value="UniProtKB-KW"/>
</dbReference>
<keyword evidence="5" id="KW-0680">Restriction system</keyword>
<gene>
    <name evidence="7" type="ORF">LSAJ23K_A100155</name>
</gene>
<dbReference type="EMBL" id="LT907984">
    <property type="protein sequence ID" value="SOE45275.1"/>
    <property type="molecule type" value="Genomic_DNA"/>
</dbReference>
<dbReference type="Pfam" id="PF00145">
    <property type="entry name" value="DNA_methylase"/>
    <property type="match status" value="1"/>
</dbReference>
<reference evidence="7" key="1">
    <citation type="submission" date="2017-09" db="EMBL/GenBank/DDBJ databases">
        <authorList>
            <person name="Ehlers B."/>
            <person name="Leendertz F.H."/>
        </authorList>
    </citation>
    <scope>NUCLEOTIDE SEQUENCE</scope>
    <source>
        <strain evidence="7">23K</strain>
    </source>
</reference>
<dbReference type="Gene3D" id="3.40.50.150">
    <property type="entry name" value="Vaccinia Virus protein VP39"/>
    <property type="match status" value="1"/>
</dbReference>
<sequence length="217" mass="24647">MVENVKGLTTHDHGRTLKTMIKVFENMGYKTIYKVLNAWDFGVAEKRERMILIGIRNDLNITYQFPKKHDYKPVLRDVLKNVPNSPGQRYSDAKKKVLAQVPAGGYWRDLPENVAREYMGKSYYSGGGRTGMARRLSWEEPSLTLTTSPSQKQTERCHPVETRPFTTREYARIQSFPDSWHFSGGIGSIYSQIGNAVAVNFGKDIAPSIINSLNQVN</sequence>
<dbReference type="PROSITE" id="PS51679">
    <property type="entry name" value="SAM_MT_C5"/>
    <property type="match status" value="1"/>
</dbReference>
<keyword evidence="3 6" id="KW-0808">Transferase</keyword>
<comment type="similarity">
    <text evidence="6">Belongs to the class I-like SAM-binding methyltransferase superfamily. C5-methyltransferase family.</text>
</comment>
<dbReference type="GO" id="GO:0003886">
    <property type="term" value="F:DNA (cytosine-5-)-methyltransferase activity"/>
    <property type="evidence" value="ECO:0007669"/>
    <property type="project" value="UniProtKB-EC"/>
</dbReference>
<dbReference type="InterPro" id="IPR050390">
    <property type="entry name" value="C5-Methyltransferase"/>
</dbReference>
<evidence type="ECO:0000313" key="7">
    <source>
        <dbReference type="EMBL" id="SOE45275.1"/>
    </source>
</evidence>
<dbReference type="SUPFAM" id="SSF53335">
    <property type="entry name" value="S-adenosyl-L-methionine-dependent methyltransferases"/>
    <property type="match status" value="1"/>
</dbReference>
<organism evidence="7">
    <name type="scientific">Latilactobacillus sakei subsp. sakei (strain 23K)</name>
    <name type="common">Lactobacillus sakei subsp. sakei</name>
    <dbReference type="NCBI Taxonomy" id="314315"/>
    <lineage>
        <taxon>Bacteria</taxon>
        <taxon>Bacillati</taxon>
        <taxon>Bacillota</taxon>
        <taxon>Bacilli</taxon>
        <taxon>Lactobacillales</taxon>
        <taxon>Lactobacillaceae</taxon>
        <taxon>Latilactobacillus</taxon>
    </lineage>
</organism>
<evidence type="ECO:0000256" key="2">
    <source>
        <dbReference type="ARBA" id="ARBA00022603"/>
    </source>
</evidence>
<evidence type="ECO:0000256" key="5">
    <source>
        <dbReference type="ARBA" id="ARBA00022747"/>
    </source>
</evidence>
<evidence type="ECO:0000256" key="4">
    <source>
        <dbReference type="ARBA" id="ARBA00022691"/>
    </source>
</evidence>
<proteinExistence type="inferred from homology"/>
<evidence type="ECO:0000256" key="1">
    <source>
        <dbReference type="ARBA" id="ARBA00011975"/>
    </source>
</evidence>
<dbReference type="InterPro" id="IPR029063">
    <property type="entry name" value="SAM-dependent_MTases_sf"/>
</dbReference>
<geneLocation type="plasmid" evidence="7">
    <name>pJ23A1</name>
</geneLocation>
<dbReference type="GO" id="GO:0044027">
    <property type="term" value="P:negative regulation of gene expression via chromosomal CpG island methylation"/>
    <property type="evidence" value="ECO:0007669"/>
    <property type="project" value="TreeGrafter"/>
</dbReference>
<accession>A0A2H1MXX1</accession>
<dbReference type="NCBIfam" id="TIGR00675">
    <property type="entry name" value="dcm"/>
    <property type="match status" value="1"/>
</dbReference>
<dbReference type="GO" id="GO:0009307">
    <property type="term" value="P:DNA restriction-modification system"/>
    <property type="evidence" value="ECO:0007669"/>
    <property type="project" value="UniProtKB-KW"/>
</dbReference>
<dbReference type="PANTHER" id="PTHR10629">
    <property type="entry name" value="CYTOSINE-SPECIFIC METHYLTRANSFERASE"/>
    <property type="match status" value="1"/>
</dbReference>
<dbReference type="AlphaFoldDB" id="A0A2H1MXX1"/>
<name>A0A2H1MXX1_LATSS</name>
<keyword evidence="2 6" id="KW-0489">Methyltransferase</keyword>
<evidence type="ECO:0000256" key="6">
    <source>
        <dbReference type="PROSITE-ProRule" id="PRU01016"/>
    </source>
</evidence>
<dbReference type="REBASE" id="225348">
    <property type="entry name" value="M.LsaKORF100155P"/>
</dbReference>